<accession>A0ABS6YJP6</accession>
<dbReference type="Pfam" id="PF11716">
    <property type="entry name" value="MDMPI_N"/>
    <property type="match status" value="1"/>
</dbReference>
<dbReference type="InterPro" id="IPR017517">
    <property type="entry name" value="Maleyloyr_isom"/>
</dbReference>
<evidence type="ECO:0000259" key="2">
    <source>
        <dbReference type="Pfam" id="PF11716"/>
    </source>
</evidence>
<dbReference type="NCBIfam" id="TIGR03086">
    <property type="entry name" value="TIGR03086 family metal-binding protein"/>
    <property type="match status" value="1"/>
</dbReference>
<name>A0ABS6YJP6_9ACTN</name>
<keyword evidence="4" id="KW-1185">Reference proteome</keyword>
<feature type="region of interest" description="Disordered" evidence="1">
    <location>
        <begin position="1"/>
        <end position="31"/>
    </location>
</feature>
<reference evidence="3 4" key="1">
    <citation type="submission" date="2019-11" db="EMBL/GenBank/DDBJ databases">
        <authorList>
            <person name="Ay H."/>
        </authorList>
    </citation>
    <scope>NUCLEOTIDE SEQUENCE [LARGE SCALE GENOMIC DNA]</scope>
    <source>
        <strain evidence="3 4">BG9H</strain>
    </source>
</reference>
<dbReference type="SUPFAM" id="SSF109854">
    <property type="entry name" value="DinB/YfiT-like putative metalloenzymes"/>
    <property type="match status" value="1"/>
</dbReference>
<feature type="compositionally biased region" description="Low complexity" evidence="1">
    <location>
        <begin position="7"/>
        <end position="28"/>
    </location>
</feature>
<evidence type="ECO:0000256" key="1">
    <source>
        <dbReference type="SAM" id="MobiDB-lite"/>
    </source>
</evidence>
<dbReference type="InterPro" id="IPR017520">
    <property type="entry name" value="CHP03086"/>
</dbReference>
<dbReference type="Proteomes" id="UP001197114">
    <property type="component" value="Unassembled WGS sequence"/>
</dbReference>
<evidence type="ECO:0000313" key="3">
    <source>
        <dbReference type="EMBL" id="MBW5421640.1"/>
    </source>
</evidence>
<gene>
    <name evidence="3" type="ORF">GKQ77_08675</name>
</gene>
<sequence>MTENDTTRNGTTQNGTTETGTTDDGTTTPHVLDRHGEALALFTDRVHAIRADQWDAPTPCADWSVRDLVNHLTSEQLWVPPLLRDGATVADVGDSFDGDMLGPDPVASWDTAATASRAAFREPGALERSVHLSFGDTPAIFYCAQMTTDLVVHAWDLSRAIGAEETLPRGLVDFSVREISPYATELEKSGLFDPPVEPPPGADVQTKLLCLVGRRV</sequence>
<comment type="caution">
    <text evidence="3">The sequence shown here is derived from an EMBL/GenBank/DDBJ whole genome shotgun (WGS) entry which is preliminary data.</text>
</comment>
<proteinExistence type="predicted"/>
<dbReference type="NCBIfam" id="TIGR03083">
    <property type="entry name" value="maleylpyruvate isomerase family mycothiol-dependent enzyme"/>
    <property type="match status" value="1"/>
</dbReference>
<dbReference type="EMBL" id="WMBF01000058">
    <property type="protein sequence ID" value="MBW5421640.1"/>
    <property type="molecule type" value="Genomic_DNA"/>
</dbReference>
<dbReference type="InterPro" id="IPR024344">
    <property type="entry name" value="MDMPI_metal-binding"/>
</dbReference>
<evidence type="ECO:0000313" key="4">
    <source>
        <dbReference type="Proteomes" id="UP001197114"/>
    </source>
</evidence>
<feature type="domain" description="Mycothiol-dependent maleylpyruvate isomerase metal-binding" evidence="2">
    <location>
        <begin position="38"/>
        <end position="157"/>
    </location>
</feature>
<dbReference type="RefSeq" id="WP_219688122.1">
    <property type="nucleotide sequence ID" value="NZ_WMBF01000058.1"/>
</dbReference>
<protein>
    <submittedName>
        <fullName evidence="3">TIGR03086 family protein</fullName>
    </submittedName>
</protein>
<organism evidence="3 4">
    <name type="scientific">Streptomyces anatolicus</name>
    <dbReference type="NCBI Taxonomy" id="2675858"/>
    <lineage>
        <taxon>Bacteria</taxon>
        <taxon>Bacillati</taxon>
        <taxon>Actinomycetota</taxon>
        <taxon>Actinomycetes</taxon>
        <taxon>Kitasatosporales</taxon>
        <taxon>Streptomycetaceae</taxon>
        <taxon>Streptomyces</taxon>
    </lineage>
</organism>
<dbReference type="Gene3D" id="1.20.120.450">
    <property type="entry name" value="dinb family like domain"/>
    <property type="match status" value="1"/>
</dbReference>
<dbReference type="InterPro" id="IPR034660">
    <property type="entry name" value="DinB/YfiT-like"/>
</dbReference>